<evidence type="ECO:0000256" key="3">
    <source>
        <dbReference type="ARBA" id="ARBA00022555"/>
    </source>
</evidence>
<dbReference type="RefSeq" id="WP_163299061.1">
    <property type="nucleotide sequence ID" value="NZ_JAAGRR010000101.1"/>
</dbReference>
<dbReference type="InterPro" id="IPR035587">
    <property type="entry name" value="DUS-like_FMN-bd"/>
</dbReference>
<name>A0A6N9TNV3_DISTH</name>
<dbReference type="NCBIfam" id="TIGR00737">
    <property type="entry name" value="nifR3_yhdG"/>
    <property type="match status" value="1"/>
</dbReference>
<feature type="binding site" evidence="14">
    <location>
        <begin position="237"/>
        <end position="238"/>
    </location>
    <ligand>
        <name>FMN</name>
        <dbReference type="ChEBI" id="CHEBI:58210"/>
    </ligand>
</feature>
<dbReference type="Gene3D" id="1.10.1200.80">
    <property type="entry name" value="Putative flavin oxidoreducatase, domain 2"/>
    <property type="match status" value="1"/>
</dbReference>
<comment type="cofactor">
    <cofactor evidence="1 12 14">
        <name>FMN</name>
        <dbReference type="ChEBI" id="CHEBI:58210"/>
    </cofactor>
</comment>
<keyword evidence="7" id="KW-0521">NADP</keyword>
<gene>
    <name evidence="17" type="primary">dusB</name>
    <name evidence="17" type="ORF">G3N55_08785</name>
</gene>
<dbReference type="GO" id="GO:0017150">
    <property type="term" value="F:tRNA dihydrouridine synthase activity"/>
    <property type="evidence" value="ECO:0007669"/>
    <property type="project" value="InterPro"/>
</dbReference>
<keyword evidence="6 12" id="KW-0819">tRNA processing</keyword>
<feature type="binding site" evidence="14">
    <location>
        <position position="152"/>
    </location>
    <ligand>
        <name>FMN</name>
        <dbReference type="ChEBI" id="CHEBI:58210"/>
    </ligand>
</feature>
<proteinExistence type="inferred from homology"/>
<accession>A0A6N9TNV3</accession>
<evidence type="ECO:0000256" key="7">
    <source>
        <dbReference type="ARBA" id="ARBA00022857"/>
    </source>
</evidence>
<comment type="caution">
    <text evidence="17">The sequence shown here is derived from an EMBL/GenBank/DDBJ whole genome shotgun (WGS) entry which is preliminary data.</text>
</comment>
<evidence type="ECO:0000256" key="15">
    <source>
        <dbReference type="SAM" id="MobiDB-lite"/>
    </source>
</evidence>
<keyword evidence="8" id="KW-0694">RNA-binding</keyword>
<keyword evidence="18" id="KW-1185">Reference proteome</keyword>
<dbReference type="PANTHER" id="PTHR45846:SF1">
    <property type="entry name" value="TRNA-DIHYDROURIDINE(47) SYNTHASE [NAD(P)(+)]-LIKE"/>
    <property type="match status" value="1"/>
</dbReference>
<dbReference type="InterPro" id="IPR013785">
    <property type="entry name" value="Aldolase_TIM"/>
</dbReference>
<dbReference type="SUPFAM" id="SSF51395">
    <property type="entry name" value="FMN-linked oxidoreductases"/>
    <property type="match status" value="1"/>
</dbReference>
<feature type="binding site" evidence="14">
    <location>
        <position position="83"/>
    </location>
    <ligand>
        <name>FMN</name>
        <dbReference type="ChEBI" id="CHEBI:58210"/>
    </ligand>
</feature>
<keyword evidence="5 12" id="KW-0288">FMN</keyword>
<dbReference type="InterPro" id="IPR004652">
    <property type="entry name" value="DusB-like"/>
</dbReference>
<evidence type="ECO:0000313" key="17">
    <source>
        <dbReference type="EMBL" id="NDY42935.1"/>
    </source>
</evidence>
<comment type="similarity">
    <text evidence="12">Belongs to the dus family.</text>
</comment>
<evidence type="ECO:0000256" key="12">
    <source>
        <dbReference type="PIRNR" id="PIRNR006621"/>
    </source>
</evidence>
<evidence type="ECO:0000256" key="9">
    <source>
        <dbReference type="ARBA" id="ARBA00023002"/>
    </source>
</evidence>
<comment type="function">
    <text evidence="2 12">Catalyzes the synthesis of 5,6-dihydrouridine (D), a modified base found in the D-loop of most tRNAs, via the reduction of the C5-C6 double bond in target uridines.</text>
</comment>
<dbReference type="InterPro" id="IPR024036">
    <property type="entry name" value="tRNA-dHydroUridine_Synthase_C"/>
</dbReference>
<dbReference type="GO" id="GO:0050660">
    <property type="term" value="F:flavin adenine dinucleotide binding"/>
    <property type="evidence" value="ECO:0007669"/>
    <property type="project" value="InterPro"/>
</dbReference>
<evidence type="ECO:0000256" key="8">
    <source>
        <dbReference type="ARBA" id="ARBA00022884"/>
    </source>
</evidence>
<dbReference type="InterPro" id="IPR001269">
    <property type="entry name" value="DUS_fam"/>
</dbReference>
<keyword evidence="4 12" id="KW-0285">Flavoprotein</keyword>
<dbReference type="PROSITE" id="PS01136">
    <property type="entry name" value="UPF0034"/>
    <property type="match status" value="1"/>
</dbReference>
<dbReference type="PIRSF" id="PIRSF006621">
    <property type="entry name" value="Dus"/>
    <property type="match status" value="1"/>
</dbReference>
<keyword evidence="14" id="KW-0547">Nucleotide-binding</keyword>
<evidence type="ECO:0000256" key="4">
    <source>
        <dbReference type="ARBA" id="ARBA00022630"/>
    </source>
</evidence>
<evidence type="ECO:0000313" key="18">
    <source>
        <dbReference type="Proteomes" id="UP000469346"/>
    </source>
</evidence>
<dbReference type="CDD" id="cd02801">
    <property type="entry name" value="DUS_like_FMN"/>
    <property type="match status" value="1"/>
</dbReference>
<feature type="region of interest" description="Disordered" evidence="15">
    <location>
        <begin position="335"/>
        <end position="359"/>
    </location>
</feature>
<evidence type="ECO:0000256" key="13">
    <source>
        <dbReference type="PIRSR" id="PIRSR006621-1"/>
    </source>
</evidence>
<feature type="active site" description="Proton donor" evidence="13">
    <location>
        <position position="113"/>
    </location>
</feature>
<evidence type="ECO:0000256" key="11">
    <source>
        <dbReference type="ARBA" id="ARBA00048802"/>
    </source>
</evidence>
<evidence type="ECO:0000259" key="16">
    <source>
        <dbReference type="Pfam" id="PF01207"/>
    </source>
</evidence>
<organism evidence="17 18">
    <name type="scientific">Dissulfurirhabdus thermomarina</name>
    <dbReference type="NCBI Taxonomy" id="1765737"/>
    <lineage>
        <taxon>Bacteria</taxon>
        <taxon>Deltaproteobacteria</taxon>
        <taxon>Dissulfurirhabdaceae</taxon>
        <taxon>Dissulfurirhabdus</taxon>
    </lineage>
</organism>
<evidence type="ECO:0000256" key="10">
    <source>
        <dbReference type="ARBA" id="ARBA00048205"/>
    </source>
</evidence>
<dbReference type="Pfam" id="PF01207">
    <property type="entry name" value="Dus"/>
    <property type="match status" value="1"/>
</dbReference>
<feature type="domain" description="DUS-like FMN-binding" evidence="16">
    <location>
        <begin position="26"/>
        <end position="317"/>
    </location>
</feature>
<dbReference type="InterPro" id="IPR018517">
    <property type="entry name" value="tRNA_hU_synthase_CS"/>
</dbReference>
<comment type="catalytic activity">
    <reaction evidence="10">
        <text>a 5,6-dihydrouridine in tRNA + NADP(+) = a uridine in tRNA + NADPH + H(+)</text>
        <dbReference type="Rhea" id="RHEA:23624"/>
        <dbReference type="Rhea" id="RHEA-COMP:13339"/>
        <dbReference type="Rhea" id="RHEA-COMP:13887"/>
        <dbReference type="ChEBI" id="CHEBI:15378"/>
        <dbReference type="ChEBI" id="CHEBI:57783"/>
        <dbReference type="ChEBI" id="CHEBI:58349"/>
        <dbReference type="ChEBI" id="CHEBI:65315"/>
        <dbReference type="ChEBI" id="CHEBI:74443"/>
    </reaction>
</comment>
<keyword evidence="9 12" id="KW-0560">Oxidoreductase</keyword>
<comment type="catalytic activity">
    <reaction evidence="11">
        <text>a 5,6-dihydrouridine in tRNA + NAD(+) = a uridine in tRNA + NADH + H(+)</text>
        <dbReference type="Rhea" id="RHEA:54452"/>
        <dbReference type="Rhea" id="RHEA-COMP:13339"/>
        <dbReference type="Rhea" id="RHEA-COMP:13887"/>
        <dbReference type="ChEBI" id="CHEBI:15378"/>
        <dbReference type="ChEBI" id="CHEBI:57540"/>
        <dbReference type="ChEBI" id="CHEBI:57945"/>
        <dbReference type="ChEBI" id="CHEBI:65315"/>
        <dbReference type="ChEBI" id="CHEBI:74443"/>
    </reaction>
</comment>
<evidence type="ECO:0000256" key="14">
    <source>
        <dbReference type="PIRSR" id="PIRSR006621-2"/>
    </source>
</evidence>
<evidence type="ECO:0000256" key="6">
    <source>
        <dbReference type="ARBA" id="ARBA00022694"/>
    </source>
</evidence>
<evidence type="ECO:0000256" key="1">
    <source>
        <dbReference type="ARBA" id="ARBA00001917"/>
    </source>
</evidence>
<dbReference type="GO" id="GO:0000049">
    <property type="term" value="F:tRNA binding"/>
    <property type="evidence" value="ECO:0007669"/>
    <property type="project" value="UniProtKB-KW"/>
</dbReference>
<feature type="binding site" evidence="14">
    <location>
        <position position="182"/>
    </location>
    <ligand>
        <name>FMN</name>
        <dbReference type="ChEBI" id="CHEBI:58210"/>
    </ligand>
</feature>
<dbReference type="Proteomes" id="UP000469346">
    <property type="component" value="Unassembled WGS sequence"/>
</dbReference>
<dbReference type="PANTHER" id="PTHR45846">
    <property type="entry name" value="TRNA-DIHYDROURIDINE(47) SYNTHASE [NAD(P)(+)]-LIKE"/>
    <property type="match status" value="1"/>
</dbReference>
<feature type="compositionally biased region" description="Basic and acidic residues" evidence="15">
    <location>
        <begin position="339"/>
        <end position="359"/>
    </location>
</feature>
<dbReference type="EC" id="1.3.1.-" evidence="12"/>
<keyword evidence="3" id="KW-0820">tRNA-binding</keyword>
<dbReference type="Gene3D" id="3.20.20.70">
    <property type="entry name" value="Aldolase class I"/>
    <property type="match status" value="1"/>
</dbReference>
<protein>
    <recommendedName>
        <fullName evidence="12">tRNA-dihydrouridine synthase</fullName>
        <ecNumber evidence="12">1.3.1.-</ecNumber>
    </recommendedName>
</protein>
<sequence>MTADAPLPGLPPPLRVGPLSVSPPLILAPLAGVADFPFRRLARRFGAGLTVSEMIASQAVVRDHPRSRRMAATAREEYPLSVQLSGADPMVLAEAARRNRDLGAAILDINMGCPQKKIVKTGAGAALMRDERLAGRVVAAVAAAVDVPVTVKMRLGWDHAHVNAPRIARIAQEAGAAMVAVHGRTRSDMFAGRADWAAIRAVKAAVSIPVVANGDIRDAADAARCLAESGADALMIGRGALGRPWIFRHIARALSGSPAPWPSLEAQYRVVTAHLEALLEFYGEPVALWLARKHLAWYSRGLPGGARFRREVNAAPSVAAVRELAAVFYETLARSGPAPHRDEGRNPSRTRAERTAPTR</sequence>
<dbReference type="AlphaFoldDB" id="A0A6N9TNV3"/>
<dbReference type="EMBL" id="JAAGRR010000101">
    <property type="protein sequence ID" value="NDY42935.1"/>
    <property type="molecule type" value="Genomic_DNA"/>
</dbReference>
<reference evidence="17 18" key="1">
    <citation type="submission" date="2020-02" db="EMBL/GenBank/DDBJ databases">
        <title>Comparative genomics of sulfur disproportionating microorganisms.</title>
        <authorList>
            <person name="Ward L.M."/>
            <person name="Bertran E."/>
            <person name="Johnston D.T."/>
        </authorList>
    </citation>
    <scope>NUCLEOTIDE SEQUENCE [LARGE SCALE GENOMIC DNA]</scope>
    <source>
        <strain evidence="17 18">DSM 100025</strain>
    </source>
</reference>
<evidence type="ECO:0000256" key="5">
    <source>
        <dbReference type="ARBA" id="ARBA00022643"/>
    </source>
</evidence>
<evidence type="ECO:0000256" key="2">
    <source>
        <dbReference type="ARBA" id="ARBA00002790"/>
    </source>
</evidence>